<dbReference type="InterPro" id="IPR012341">
    <property type="entry name" value="6hp_glycosidase-like_sf"/>
</dbReference>
<sequence length="343" mass="38702">MSTLEYNREEVRETIDRIVNRTFEMDLPWDWPTGVAFYGVCSAYYALEDERYLTLLKEWMDEYMAFGVPPMSVNICSMGHTLLFLYRETGEEKYLDLAKKKADYLVHDAPKFAEGVLEHTVGGGQSIFPEQAWVDTLFMAGLFLVNIGTELKNQEYLDVGLAQFSGHEKYLQDSETQLYYHGWDNIEKNNMSQVFWARGNAWAAYTMAATKGKIDVKEPAFMSVNGSLRDLLSALIPLQSENGLWHTILTDKDSYEETSGSAGIAAAFVLSGARTPKSFRVVQKAYDGLIKKVDDQGNVTDVSTGTAVMNTPEGYLKTSKKRIEGWGQGLALIFFSHILTRYP</sequence>
<dbReference type="PANTHER" id="PTHR33886">
    <property type="entry name" value="UNSATURATED RHAMNOGALACTURONAN HYDROLASE (EUROFUNG)"/>
    <property type="match status" value="1"/>
</dbReference>
<evidence type="ECO:0000313" key="2">
    <source>
        <dbReference type="EMBL" id="GAA0356364.1"/>
    </source>
</evidence>
<organism evidence="2 3">
    <name type="scientific">Alkalibacterium iburiense</name>
    <dbReference type="NCBI Taxonomy" id="290589"/>
    <lineage>
        <taxon>Bacteria</taxon>
        <taxon>Bacillati</taxon>
        <taxon>Bacillota</taxon>
        <taxon>Bacilli</taxon>
        <taxon>Lactobacillales</taxon>
        <taxon>Carnobacteriaceae</taxon>
        <taxon>Alkalibacterium</taxon>
    </lineage>
</organism>
<protein>
    <submittedName>
        <fullName evidence="2">Rhamnogalacturonyl hydrolase YesR</fullName>
    </submittedName>
</protein>
<dbReference type="InterPro" id="IPR052043">
    <property type="entry name" value="PolySaccharide_Degr_Enz"/>
</dbReference>
<accession>A0ABN0X6J5</accession>
<dbReference type="InterPro" id="IPR008928">
    <property type="entry name" value="6-hairpin_glycosidase_sf"/>
</dbReference>
<proteinExistence type="predicted"/>
<dbReference type="InterPro" id="IPR010905">
    <property type="entry name" value="Glyco_hydro_88"/>
</dbReference>
<dbReference type="RefSeq" id="WP_343753994.1">
    <property type="nucleotide sequence ID" value="NZ_BAAACW010000040.1"/>
</dbReference>
<dbReference type="Proteomes" id="UP001501166">
    <property type="component" value="Unassembled WGS sequence"/>
</dbReference>
<dbReference type="PANTHER" id="PTHR33886:SF8">
    <property type="entry name" value="UNSATURATED RHAMNOGALACTURONAN HYDROLASE (EUROFUNG)"/>
    <property type="match status" value="1"/>
</dbReference>
<comment type="caution">
    <text evidence="2">The sequence shown here is derived from an EMBL/GenBank/DDBJ whole genome shotgun (WGS) entry which is preliminary data.</text>
</comment>
<evidence type="ECO:0000313" key="3">
    <source>
        <dbReference type="Proteomes" id="UP001501166"/>
    </source>
</evidence>
<dbReference type="SUPFAM" id="SSF48208">
    <property type="entry name" value="Six-hairpin glycosidases"/>
    <property type="match status" value="1"/>
</dbReference>
<reference evidence="2 3" key="1">
    <citation type="journal article" date="2019" name="Int. J. Syst. Evol. Microbiol.">
        <title>The Global Catalogue of Microorganisms (GCM) 10K type strain sequencing project: providing services to taxonomists for standard genome sequencing and annotation.</title>
        <authorList>
            <consortium name="The Broad Institute Genomics Platform"/>
            <consortium name="The Broad Institute Genome Sequencing Center for Infectious Disease"/>
            <person name="Wu L."/>
            <person name="Ma J."/>
        </authorList>
    </citation>
    <scope>NUCLEOTIDE SEQUENCE [LARGE SCALE GENOMIC DNA]</scope>
    <source>
        <strain evidence="2 3">JCM 12662</strain>
    </source>
</reference>
<name>A0ABN0X6J5_9LACT</name>
<dbReference type="EMBL" id="BAAACW010000040">
    <property type="protein sequence ID" value="GAA0356364.1"/>
    <property type="molecule type" value="Genomic_DNA"/>
</dbReference>
<evidence type="ECO:0000256" key="1">
    <source>
        <dbReference type="ARBA" id="ARBA00022801"/>
    </source>
</evidence>
<dbReference type="Gene3D" id="1.50.10.10">
    <property type="match status" value="1"/>
</dbReference>
<gene>
    <name evidence="2" type="primary">yesR</name>
    <name evidence="2" type="ORF">GCM10008932_06650</name>
</gene>
<keyword evidence="3" id="KW-1185">Reference proteome</keyword>
<dbReference type="GO" id="GO:0016787">
    <property type="term" value="F:hydrolase activity"/>
    <property type="evidence" value="ECO:0007669"/>
    <property type="project" value="UniProtKB-KW"/>
</dbReference>
<dbReference type="Pfam" id="PF07470">
    <property type="entry name" value="Glyco_hydro_88"/>
    <property type="match status" value="1"/>
</dbReference>
<keyword evidence="1 2" id="KW-0378">Hydrolase</keyword>